<keyword evidence="2" id="KW-0732">Signal</keyword>
<evidence type="ECO:0000313" key="4">
    <source>
        <dbReference type="EMBL" id="CAH3172429.1"/>
    </source>
</evidence>
<name>A0ABN8R4P0_9CNID</name>
<feature type="domain" description="Fibronectin type-III" evidence="3">
    <location>
        <begin position="260"/>
        <end position="353"/>
    </location>
</feature>
<accession>A0ABN8R4P0</accession>
<keyword evidence="1" id="KW-1133">Transmembrane helix</keyword>
<evidence type="ECO:0000256" key="1">
    <source>
        <dbReference type="SAM" id="Phobius"/>
    </source>
</evidence>
<protein>
    <recommendedName>
        <fullName evidence="3">Fibronectin type-III domain-containing protein</fullName>
    </recommendedName>
</protein>
<sequence>MNNCFTVKVFILCMFLGAIFDGSSSSGRKGPSSPRNLRRSVVGPLDKRKHYVYWTASQETYGSAVNYSVELCINDSIDADNNSCKWSRNSLCQPRNILSAIEEFSCVLEKKDFFSYTGEYCNYTICVVASNEVGTAKSCIFAPWVASGLATPLPPTQFSVLPKNTGGVRVQWGLGFYSLYDTVVIVKYHAEHKPNKTKEVRNRNKLTLTKLEAYTKYCFYVVLQTVGPYGKLSAPSDAFGPKCVRTLPGDPTDPPVVQRADSMPFPDDKSLRNVTVEWTPAKQSSWKGTPGQYVLYTYFSNRKRTYNISHTSNRTVLQKLNSADSYSVFIRSCNEEGKCSVIGNRYVIKPLQGNSFQASKQEGFTSAQIASIVVAVIVGLVAAGIVLYIFFNFRKNRRENASRPPLSDLVQLDDLADPHEYNVAEQSEHTYSALYA</sequence>
<dbReference type="CDD" id="cd00063">
    <property type="entry name" value="FN3"/>
    <property type="match status" value="1"/>
</dbReference>
<proteinExistence type="predicted"/>
<dbReference type="Gene3D" id="2.60.40.10">
    <property type="entry name" value="Immunoglobulins"/>
    <property type="match status" value="2"/>
</dbReference>
<dbReference type="InterPro" id="IPR013783">
    <property type="entry name" value="Ig-like_fold"/>
</dbReference>
<keyword evidence="1" id="KW-0472">Membrane</keyword>
<evidence type="ECO:0000313" key="5">
    <source>
        <dbReference type="Proteomes" id="UP001159405"/>
    </source>
</evidence>
<dbReference type="InterPro" id="IPR003961">
    <property type="entry name" value="FN3_dom"/>
</dbReference>
<feature type="chain" id="PRO_5046176842" description="Fibronectin type-III domain-containing protein" evidence="2">
    <location>
        <begin position="26"/>
        <end position="436"/>
    </location>
</feature>
<feature type="domain" description="Fibronectin type-III" evidence="3">
    <location>
        <begin position="154"/>
        <end position="249"/>
    </location>
</feature>
<feature type="transmembrane region" description="Helical" evidence="1">
    <location>
        <begin position="369"/>
        <end position="391"/>
    </location>
</feature>
<dbReference type="PROSITE" id="PS50853">
    <property type="entry name" value="FN3"/>
    <property type="match status" value="2"/>
</dbReference>
<dbReference type="EMBL" id="CALNXK010000173">
    <property type="protein sequence ID" value="CAH3172429.1"/>
    <property type="molecule type" value="Genomic_DNA"/>
</dbReference>
<feature type="signal peptide" evidence="2">
    <location>
        <begin position="1"/>
        <end position="25"/>
    </location>
</feature>
<keyword evidence="5" id="KW-1185">Reference proteome</keyword>
<dbReference type="InterPro" id="IPR036116">
    <property type="entry name" value="FN3_sf"/>
</dbReference>
<comment type="caution">
    <text evidence="4">The sequence shown here is derived from an EMBL/GenBank/DDBJ whole genome shotgun (WGS) entry which is preliminary data.</text>
</comment>
<keyword evidence="1" id="KW-0812">Transmembrane</keyword>
<dbReference type="SUPFAM" id="SSF49265">
    <property type="entry name" value="Fibronectin type III"/>
    <property type="match status" value="1"/>
</dbReference>
<evidence type="ECO:0000259" key="3">
    <source>
        <dbReference type="PROSITE" id="PS50853"/>
    </source>
</evidence>
<dbReference type="Proteomes" id="UP001159405">
    <property type="component" value="Unassembled WGS sequence"/>
</dbReference>
<reference evidence="4 5" key="1">
    <citation type="submission" date="2022-05" db="EMBL/GenBank/DDBJ databases">
        <authorList>
            <consortium name="Genoscope - CEA"/>
            <person name="William W."/>
        </authorList>
    </citation>
    <scope>NUCLEOTIDE SEQUENCE [LARGE SCALE GENOMIC DNA]</scope>
</reference>
<dbReference type="SMART" id="SM00060">
    <property type="entry name" value="FN3"/>
    <property type="match status" value="2"/>
</dbReference>
<evidence type="ECO:0000256" key="2">
    <source>
        <dbReference type="SAM" id="SignalP"/>
    </source>
</evidence>
<organism evidence="4 5">
    <name type="scientific">Porites lobata</name>
    <dbReference type="NCBI Taxonomy" id="104759"/>
    <lineage>
        <taxon>Eukaryota</taxon>
        <taxon>Metazoa</taxon>
        <taxon>Cnidaria</taxon>
        <taxon>Anthozoa</taxon>
        <taxon>Hexacorallia</taxon>
        <taxon>Scleractinia</taxon>
        <taxon>Fungiina</taxon>
        <taxon>Poritidae</taxon>
        <taxon>Porites</taxon>
    </lineage>
</organism>
<gene>
    <name evidence="4" type="ORF">PLOB_00013002</name>
</gene>